<organism evidence="3 4">
    <name type="scientific">Larimichthys crocea</name>
    <name type="common">Large yellow croaker</name>
    <name type="synonym">Pseudosciaena crocea</name>
    <dbReference type="NCBI Taxonomy" id="215358"/>
    <lineage>
        <taxon>Eukaryota</taxon>
        <taxon>Metazoa</taxon>
        <taxon>Chordata</taxon>
        <taxon>Craniata</taxon>
        <taxon>Vertebrata</taxon>
        <taxon>Euteleostomi</taxon>
        <taxon>Actinopterygii</taxon>
        <taxon>Neopterygii</taxon>
        <taxon>Teleostei</taxon>
        <taxon>Neoteleostei</taxon>
        <taxon>Acanthomorphata</taxon>
        <taxon>Eupercaria</taxon>
        <taxon>Sciaenidae</taxon>
        <taxon>Larimichthys</taxon>
    </lineage>
</organism>
<proteinExistence type="predicted"/>
<gene>
    <name evidence="3" type="ORF">D5F01_LYC02665</name>
</gene>
<feature type="signal peptide" evidence="1">
    <location>
        <begin position="1"/>
        <end position="18"/>
    </location>
</feature>
<evidence type="ECO:0000256" key="1">
    <source>
        <dbReference type="SAM" id="SignalP"/>
    </source>
</evidence>
<reference evidence="3 4" key="1">
    <citation type="submission" date="2019-07" db="EMBL/GenBank/DDBJ databases">
        <title>Chromosome genome assembly for large yellow croaker.</title>
        <authorList>
            <person name="Xiao S."/>
        </authorList>
    </citation>
    <scope>NUCLEOTIDE SEQUENCE [LARGE SCALE GENOMIC DNA]</scope>
    <source>
        <strain evidence="3">JMULYC20181020</strain>
        <tissue evidence="3">Muscle</tissue>
    </source>
</reference>
<dbReference type="Gene3D" id="2.60.120.200">
    <property type="match status" value="1"/>
</dbReference>
<protein>
    <recommendedName>
        <fullName evidence="2">Pentraxin (PTX) domain-containing protein</fullName>
    </recommendedName>
</protein>
<dbReference type="InterPro" id="IPR013320">
    <property type="entry name" value="ConA-like_dom_sf"/>
</dbReference>
<dbReference type="SMART" id="SM00159">
    <property type="entry name" value="PTX"/>
    <property type="match status" value="1"/>
</dbReference>
<dbReference type="SUPFAM" id="SSF49899">
    <property type="entry name" value="Concanavalin A-like lectins/glucanases"/>
    <property type="match status" value="1"/>
</dbReference>
<evidence type="ECO:0000313" key="4">
    <source>
        <dbReference type="Proteomes" id="UP000424527"/>
    </source>
</evidence>
<sequence length="324" mass="36966">MKLFFVPMVMALVVTTTGFTTTRGPYGRNLIGKMFTLSRKNGGISFYSPYLSLTSTSWLYTSAYPARTYKTTTATTTFSRTSTTRPTTRPTTRSTTYPPWTTYPQWTTVLPTRGVSVCLRYLTDYVQDSTSVIFTLSPTTTPLRLMSRSGVSYGLSFNSYSYPNLFLQPNIRLWSNIGMDIWTRLCLTVDTAKNVAQVFSGSNMSVRKILPFSYVWSGQPLIDFSGFDGQVTDVQIWDYPLSYRQIYNYMVTVYGPRGGSVLTWSTISYSPRGNVIMEDVYEQQAKQSIKSSSRGRGRQLKGKKKTREFWNPMEKKARNRQLVY</sequence>
<evidence type="ECO:0000259" key="2">
    <source>
        <dbReference type="SMART" id="SM00159"/>
    </source>
</evidence>
<dbReference type="Proteomes" id="UP000424527">
    <property type="component" value="Unassembled WGS sequence"/>
</dbReference>
<evidence type="ECO:0000313" key="3">
    <source>
        <dbReference type="EMBL" id="KAE8298175.1"/>
    </source>
</evidence>
<dbReference type="InterPro" id="IPR001759">
    <property type="entry name" value="PTX_dom"/>
</dbReference>
<feature type="domain" description="Pentraxin (PTX)" evidence="2">
    <location>
        <begin position="88"/>
        <end position="283"/>
    </location>
</feature>
<comment type="caution">
    <text evidence="3">The sequence shown here is derived from an EMBL/GenBank/DDBJ whole genome shotgun (WGS) entry which is preliminary data.</text>
</comment>
<dbReference type="EMBL" id="REGW02000003">
    <property type="protein sequence ID" value="KAE8298175.1"/>
    <property type="molecule type" value="Genomic_DNA"/>
</dbReference>
<feature type="chain" id="PRO_5026224086" description="Pentraxin (PTX) domain-containing protein" evidence="1">
    <location>
        <begin position="19"/>
        <end position="324"/>
    </location>
</feature>
<accession>A0A6G0J329</accession>
<dbReference type="AlphaFoldDB" id="A0A6G0J329"/>
<keyword evidence="4" id="KW-1185">Reference proteome</keyword>
<name>A0A6G0J329_LARCR</name>
<keyword evidence="1" id="KW-0732">Signal</keyword>